<sequence>MLSIYAYDRAPLARSDSYCHFRFPQKFLEQFDLTQSSYSWSIVGLV</sequence>
<gene>
    <name evidence="1" type="ORF">APZ42_027655</name>
</gene>
<reference evidence="1 2" key="1">
    <citation type="submission" date="2016-03" db="EMBL/GenBank/DDBJ databases">
        <title>EvidentialGene: Evidence-directed Construction of Genes on Genomes.</title>
        <authorList>
            <person name="Gilbert D.G."/>
            <person name="Choi J.-H."/>
            <person name="Mockaitis K."/>
            <person name="Colbourne J."/>
            <person name="Pfrender M."/>
        </authorList>
    </citation>
    <scope>NUCLEOTIDE SEQUENCE [LARGE SCALE GENOMIC DNA]</scope>
    <source>
        <strain evidence="1 2">Xinb3</strain>
        <tissue evidence="1">Complete organism</tissue>
    </source>
</reference>
<name>A0A164R5T6_9CRUS</name>
<evidence type="ECO:0000313" key="2">
    <source>
        <dbReference type="Proteomes" id="UP000076858"/>
    </source>
</evidence>
<organism evidence="1 2">
    <name type="scientific">Daphnia magna</name>
    <dbReference type="NCBI Taxonomy" id="35525"/>
    <lineage>
        <taxon>Eukaryota</taxon>
        <taxon>Metazoa</taxon>
        <taxon>Ecdysozoa</taxon>
        <taxon>Arthropoda</taxon>
        <taxon>Crustacea</taxon>
        <taxon>Branchiopoda</taxon>
        <taxon>Diplostraca</taxon>
        <taxon>Cladocera</taxon>
        <taxon>Anomopoda</taxon>
        <taxon>Daphniidae</taxon>
        <taxon>Daphnia</taxon>
    </lineage>
</organism>
<evidence type="ECO:0000313" key="1">
    <source>
        <dbReference type="EMBL" id="KZS08351.1"/>
    </source>
</evidence>
<dbReference type="Proteomes" id="UP000076858">
    <property type="component" value="Unassembled WGS sequence"/>
</dbReference>
<keyword evidence="2" id="KW-1185">Reference proteome</keyword>
<protein>
    <submittedName>
        <fullName evidence="1">ABC protein, subfamily ABCG</fullName>
    </submittedName>
</protein>
<dbReference type="EMBL" id="LRGB01002227">
    <property type="protein sequence ID" value="KZS08351.1"/>
    <property type="molecule type" value="Genomic_DNA"/>
</dbReference>
<comment type="caution">
    <text evidence="1">The sequence shown here is derived from an EMBL/GenBank/DDBJ whole genome shotgun (WGS) entry which is preliminary data.</text>
</comment>
<dbReference type="AlphaFoldDB" id="A0A164R5T6"/>
<proteinExistence type="predicted"/>
<accession>A0A164R5T6</accession>